<dbReference type="Proteomes" id="UP000502706">
    <property type="component" value="Chromosome"/>
</dbReference>
<dbReference type="AlphaFoldDB" id="A0A6G8PVE0"/>
<proteinExistence type="predicted"/>
<evidence type="ECO:0000313" key="2">
    <source>
        <dbReference type="EMBL" id="QIN78166.1"/>
    </source>
</evidence>
<keyword evidence="1 2" id="KW-0808">Transferase</keyword>
<dbReference type="InterPro" id="IPR023606">
    <property type="entry name" value="CoA-Trfase_III_dom_1_sf"/>
</dbReference>
<dbReference type="InterPro" id="IPR044855">
    <property type="entry name" value="CoA-Trfase_III_dom3_sf"/>
</dbReference>
<gene>
    <name evidence="2" type="ORF">GBA65_06190</name>
</gene>
<dbReference type="Gene3D" id="3.30.1540.10">
    <property type="entry name" value="formyl-coa transferase, domain 3"/>
    <property type="match status" value="1"/>
</dbReference>
<dbReference type="KEGG" id="rmar:GBA65_06190"/>
<dbReference type="RefSeq" id="WP_166395842.1">
    <property type="nucleotide sequence ID" value="NZ_CP045121.1"/>
</dbReference>
<reference evidence="2 3" key="1">
    <citation type="submission" date="2019-10" db="EMBL/GenBank/DDBJ databases">
        <title>Rubrobacter sp nov SCSIO 52915 isolated from a deep-sea sediment in the South China Sea.</title>
        <authorList>
            <person name="Chen R.W."/>
        </authorList>
    </citation>
    <scope>NUCLEOTIDE SEQUENCE [LARGE SCALE GENOMIC DNA]</scope>
    <source>
        <strain evidence="2 3">SCSIO 52915</strain>
    </source>
</reference>
<dbReference type="SUPFAM" id="SSF89796">
    <property type="entry name" value="CoA-transferase family III (CaiB/BaiF)"/>
    <property type="match status" value="1"/>
</dbReference>
<sequence length="415" mass="44574">MTDAEALTGLREQLEQDRPLEGLRVLEFGSLIAGPFATRIMAEFGAEVIKAERPGTGDPLRNWRYVDPGTKTSLWWALQSRNKKLVTLDLGHPEGLELAKKLAAGSDVLLENFRPGTLEKLGLGPEALRGINPRLILVRVSGYGQTGPYKDKPGFANIGEAMGGIRYVTGEPGRPPVRTGVSLGDSLASLYAVIGTLMAVHARDVRGTGEGQVVDVALYEAVFNLMESLVPEYDVAGIVRERTGASLPGIAPSSSYCAGDGSYVAIGANSDAIFKRLMKAIGRPELADDPRYATNADRAEHADEIDDLIEGWTGRHGAEEIQRILDEAAVPAGPIYSVTDILEDEQYRAREMIVEGEVEGVGAVKMPGLVPKLSKTPGRSEWYGGKLGAHNEEVYGGLLGLSPEEIERLSEEGAI</sequence>
<dbReference type="PANTHER" id="PTHR48207:SF3">
    <property type="entry name" value="SUCCINATE--HYDROXYMETHYLGLUTARATE COA-TRANSFERASE"/>
    <property type="match status" value="1"/>
</dbReference>
<dbReference type="EMBL" id="CP045121">
    <property type="protein sequence ID" value="QIN78166.1"/>
    <property type="molecule type" value="Genomic_DNA"/>
</dbReference>
<dbReference type="PANTHER" id="PTHR48207">
    <property type="entry name" value="SUCCINATE--HYDROXYMETHYLGLUTARATE COA-TRANSFERASE"/>
    <property type="match status" value="1"/>
</dbReference>
<protein>
    <submittedName>
        <fullName evidence="2">CoA transferase</fullName>
    </submittedName>
</protein>
<dbReference type="InterPro" id="IPR050483">
    <property type="entry name" value="CoA-transferase_III_domain"/>
</dbReference>
<dbReference type="Pfam" id="PF02515">
    <property type="entry name" value="CoA_transf_3"/>
    <property type="match status" value="1"/>
</dbReference>
<organism evidence="2 3">
    <name type="scientific">Rubrobacter marinus</name>
    <dbReference type="NCBI Taxonomy" id="2653852"/>
    <lineage>
        <taxon>Bacteria</taxon>
        <taxon>Bacillati</taxon>
        <taxon>Actinomycetota</taxon>
        <taxon>Rubrobacteria</taxon>
        <taxon>Rubrobacterales</taxon>
        <taxon>Rubrobacteraceae</taxon>
        <taxon>Rubrobacter</taxon>
    </lineage>
</organism>
<name>A0A6G8PVE0_9ACTN</name>
<dbReference type="GO" id="GO:0008410">
    <property type="term" value="F:CoA-transferase activity"/>
    <property type="evidence" value="ECO:0007669"/>
    <property type="project" value="TreeGrafter"/>
</dbReference>
<dbReference type="Gene3D" id="3.40.50.10540">
    <property type="entry name" value="Crotonobetainyl-coa:carnitine coa-transferase, domain 1"/>
    <property type="match status" value="1"/>
</dbReference>
<keyword evidence="3" id="KW-1185">Reference proteome</keyword>
<evidence type="ECO:0000313" key="3">
    <source>
        <dbReference type="Proteomes" id="UP000502706"/>
    </source>
</evidence>
<accession>A0A6G8PVE0</accession>
<evidence type="ECO:0000256" key="1">
    <source>
        <dbReference type="ARBA" id="ARBA00022679"/>
    </source>
</evidence>
<dbReference type="InterPro" id="IPR003673">
    <property type="entry name" value="CoA-Trfase_fam_III"/>
</dbReference>